<reference evidence="1 2" key="1">
    <citation type="submission" date="2019-11" db="EMBL/GenBank/DDBJ databases">
        <title>Description of Pedobacter sp. LMG 31462T.</title>
        <authorList>
            <person name="Carlier A."/>
            <person name="Qi S."/>
            <person name="Vandamme P."/>
        </authorList>
    </citation>
    <scope>NUCLEOTIDE SEQUENCE [LARGE SCALE GENOMIC DNA]</scope>
    <source>
        <strain evidence="1 2">LMG 31462</strain>
    </source>
</reference>
<keyword evidence="2" id="KW-1185">Reference proteome</keyword>
<dbReference type="PANTHER" id="PTHR36452">
    <property type="entry name" value="CHROMOSOME 12, WHOLE GENOME SHOTGUN SEQUENCE"/>
    <property type="match status" value="1"/>
</dbReference>
<dbReference type="InterPro" id="IPR015996">
    <property type="entry name" value="UCP028451"/>
</dbReference>
<accession>A0ABR6F0W6</accession>
<organism evidence="1 2">
    <name type="scientific">Pedobacter gandavensis</name>
    <dbReference type="NCBI Taxonomy" id="2679963"/>
    <lineage>
        <taxon>Bacteria</taxon>
        <taxon>Pseudomonadati</taxon>
        <taxon>Bacteroidota</taxon>
        <taxon>Sphingobacteriia</taxon>
        <taxon>Sphingobacteriales</taxon>
        <taxon>Sphingobacteriaceae</taxon>
        <taxon>Pedobacter</taxon>
    </lineage>
</organism>
<dbReference type="RefSeq" id="WP_182960696.1">
    <property type="nucleotide sequence ID" value="NZ_WNXC01000008.1"/>
</dbReference>
<dbReference type="Proteomes" id="UP000636110">
    <property type="component" value="Unassembled WGS sequence"/>
</dbReference>
<comment type="caution">
    <text evidence="1">The sequence shown here is derived from an EMBL/GenBank/DDBJ whole genome shotgun (WGS) entry which is preliminary data.</text>
</comment>
<evidence type="ECO:0000313" key="1">
    <source>
        <dbReference type="EMBL" id="MBB2151135.1"/>
    </source>
</evidence>
<evidence type="ECO:0000313" key="2">
    <source>
        <dbReference type="Proteomes" id="UP000636110"/>
    </source>
</evidence>
<sequence>MIKPETFAFITDVARNNNREWFGENKARYESAKEDVLAFVAQLIPVLAGIDPHFSIDTPAKKCLLRIYRDVRFSKNKDPYKNNFGISFNIKGSGIHGPGYYLHLQPGECFLGAGFWMPEAQVLKKIREEIDYNSSEFLDIIHAKSFENTFKLSTEDTLKNAPKGYELDHPQIEFLKLKSFIAVYPLSDKAFLQPGIVDQLKTAFESVYPFILFLRNAVAQ</sequence>
<dbReference type="Pfam" id="PF09365">
    <property type="entry name" value="DUF2461"/>
    <property type="match status" value="1"/>
</dbReference>
<gene>
    <name evidence="1" type="ORF">GM920_19715</name>
</gene>
<proteinExistence type="predicted"/>
<name>A0ABR6F0W6_9SPHI</name>
<dbReference type="PANTHER" id="PTHR36452:SF1">
    <property type="entry name" value="DUF2461 DOMAIN-CONTAINING PROTEIN"/>
    <property type="match status" value="1"/>
</dbReference>
<dbReference type="InterPro" id="IPR012808">
    <property type="entry name" value="CHP02453"/>
</dbReference>
<dbReference type="EMBL" id="WNXC01000008">
    <property type="protein sequence ID" value="MBB2151135.1"/>
    <property type="molecule type" value="Genomic_DNA"/>
</dbReference>
<dbReference type="NCBIfam" id="TIGR02453">
    <property type="entry name" value="TIGR02453 family protein"/>
    <property type="match status" value="1"/>
</dbReference>
<protein>
    <submittedName>
        <fullName evidence="1">TIGR02453 family protein</fullName>
    </submittedName>
</protein>
<dbReference type="PIRSF" id="PIRSF028451">
    <property type="entry name" value="UCP028451"/>
    <property type="match status" value="1"/>
</dbReference>